<accession>A0A841PV23</accession>
<dbReference type="Proteomes" id="UP000556329">
    <property type="component" value="Unassembled WGS sequence"/>
</dbReference>
<sequence>MIEIRFLDSAEGLAMLEDGIVDIEKGFIRVRQEHQFVIRAVAAAFDAFLARVAP</sequence>
<protein>
    <submittedName>
        <fullName evidence="1">Coproporphyrinogen III oxidase-like Fe-S oxidoreductase</fullName>
    </submittedName>
</protein>
<keyword evidence="2" id="KW-1185">Reference proteome</keyword>
<dbReference type="EMBL" id="JACHEF010000012">
    <property type="protein sequence ID" value="MBB6414019.1"/>
    <property type="molecule type" value="Genomic_DNA"/>
</dbReference>
<organism evidence="1 2">
    <name type="scientific">Mesorhizobium sangaii</name>
    <dbReference type="NCBI Taxonomy" id="505389"/>
    <lineage>
        <taxon>Bacteria</taxon>
        <taxon>Pseudomonadati</taxon>
        <taxon>Pseudomonadota</taxon>
        <taxon>Alphaproteobacteria</taxon>
        <taxon>Hyphomicrobiales</taxon>
        <taxon>Phyllobacteriaceae</taxon>
        <taxon>Mesorhizobium</taxon>
    </lineage>
</organism>
<evidence type="ECO:0000313" key="1">
    <source>
        <dbReference type="EMBL" id="MBB6414019.1"/>
    </source>
</evidence>
<comment type="caution">
    <text evidence="1">The sequence shown here is derived from an EMBL/GenBank/DDBJ whole genome shotgun (WGS) entry which is preliminary data.</text>
</comment>
<dbReference type="Gene3D" id="1.10.10.920">
    <property type="match status" value="1"/>
</dbReference>
<gene>
    <name evidence="1" type="ORF">HNQ71_006728</name>
</gene>
<dbReference type="AlphaFoldDB" id="A0A841PV23"/>
<reference evidence="1 2" key="1">
    <citation type="submission" date="2020-08" db="EMBL/GenBank/DDBJ databases">
        <title>Genomic Encyclopedia of Type Strains, Phase IV (KMG-IV): sequencing the most valuable type-strain genomes for metagenomic binning, comparative biology and taxonomic classification.</title>
        <authorList>
            <person name="Goeker M."/>
        </authorList>
    </citation>
    <scope>NUCLEOTIDE SEQUENCE [LARGE SCALE GENOMIC DNA]</scope>
    <source>
        <strain evidence="1 2">DSM 100039</strain>
    </source>
</reference>
<evidence type="ECO:0000313" key="2">
    <source>
        <dbReference type="Proteomes" id="UP000556329"/>
    </source>
</evidence>
<proteinExistence type="predicted"/>
<name>A0A841PV23_9HYPH</name>